<reference evidence="2" key="1">
    <citation type="journal article" date="2017" name="Genome Announc.">
        <title>Complete Genome Sequence of Vibrio sp. Strain 2521-89, a Close Relative of Vibrio cholerae Isolated from Lake Water in New Mexico, USA.</title>
        <authorList>
            <person name="Liang K."/>
            <person name="Orata F.D."/>
            <person name="Winkjer N.S."/>
            <person name="Rowe L.A."/>
            <person name="Tarr C.L."/>
            <person name="Boucher Y."/>
        </authorList>
    </citation>
    <scope>NUCLEOTIDE SEQUENCE [LARGE SCALE GENOMIC DNA]</scope>
    <source>
        <strain evidence="2">2521-89</strain>
    </source>
</reference>
<dbReference type="AlphaFoldDB" id="A0AAU8WAG2"/>
<accession>A0AAU8WAG2</accession>
<sequence length="40" mass="4869">MRCQPLRRALVSPRKNHQKFTHKALKIQFLSFKRLGFSLW</sequence>
<protein>
    <submittedName>
        <fullName evidence="1">Acetyltransferase</fullName>
    </submittedName>
</protein>
<reference evidence="1 2" key="2">
    <citation type="submission" date="2017-06" db="EMBL/GenBank/DDBJ databases">
        <title>Complete genome sequence of Vibrio sp. 2521-89, a close relative of Vibrio cholerae isolated from lake water in New Mexico, USA.</title>
        <authorList>
            <person name="Liang K."/>
            <person name="Orata F.D."/>
            <person name="Winkjer N.S."/>
            <person name="Tarr C.L."/>
            <person name="Boucher Y."/>
        </authorList>
    </citation>
    <scope>NUCLEOTIDE SEQUENCE [LARGE SCALE GENOMIC DNA]</scope>
    <source>
        <strain evidence="1 2">2521-89</strain>
    </source>
</reference>
<keyword evidence="2" id="KW-1185">Reference proteome</keyword>
<name>A0AAU8WAG2_9VIBR</name>
<dbReference type="Proteomes" id="UP000198371">
    <property type="component" value="Chromosome 2"/>
</dbReference>
<dbReference type="EMBL" id="CP022352">
    <property type="protein sequence ID" value="ASK53434.1"/>
    <property type="molecule type" value="Genomic_DNA"/>
</dbReference>
<dbReference type="AntiFam" id="ANF00278">
    <property type="entry name" value="Spurious ORF motif from attC repeats"/>
</dbReference>
<organism evidence="1 2">
    <name type="scientific">Vibrio tarriae</name>
    <dbReference type="NCBI Taxonomy" id="2014742"/>
    <lineage>
        <taxon>Bacteria</taxon>
        <taxon>Pseudomonadati</taxon>
        <taxon>Pseudomonadota</taxon>
        <taxon>Gammaproteobacteria</taxon>
        <taxon>Vibrionales</taxon>
        <taxon>Vibrionaceae</taxon>
        <taxon>Vibrio</taxon>
    </lineage>
</organism>
<evidence type="ECO:0000313" key="2">
    <source>
        <dbReference type="Proteomes" id="UP000198371"/>
    </source>
</evidence>
<proteinExistence type="predicted"/>
<dbReference type="KEGG" id="vti:CEQ48_01030"/>
<evidence type="ECO:0000313" key="1">
    <source>
        <dbReference type="EMBL" id="ASK53434.1"/>
    </source>
</evidence>
<gene>
    <name evidence="1" type="ORF">CEQ48_01030</name>
</gene>